<gene>
    <name evidence="3" type="ORF">TSUD_400520</name>
</gene>
<evidence type="ECO:0000256" key="1">
    <source>
        <dbReference type="SAM" id="Coils"/>
    </source>
</evidence>
<protein>
    <submittedName>
        <fullName evidence="3">Uncharacterized protein</fullName>
    </submittedName>
</protein>
<proteinExistence type="predicted"/>
<evidence type="ECO:0000313" key="4">
    <source>
        <dbReference type="Proteomes" id="UP000242715"/>
    </source>
</evidence>
<reference evidence="4" key="1">
    <citation type="journal article" date="2017" name="Front. Plant Sci.">
        <title>Climate Clever Clovers: New Paradigm to Reduce the Environmental Footprint of Ruminants by Breeding Low Methanogenic Forages Utilizing Haplotype Variation.</title>
        <authorList>
            <person name="Kaur P."/>
            <person name="Appels R."/>
            <person name="Bayer P.E."/>
            <person name="Keeble-Gagnere G."/>
            <person name="Wang J."/>
            <person name="Hirakawa H."/>
            <person name="Shirasawa K."/>
            <person name="Vercoe P."/>
            <person name="Stefanova K."/>
            <person name="Durmic Z."/>
            <person name="Nichols P."/>
            <person name="Revell C."/>
            <person name="Isobe S.N."/>
            <person name="Edwards D."/>
            <person name="Erskine W."/>
        </authorList>
    </citation>
    <scope>NUCLEOTIDE SEQUENCE [LARGE SCALE GENOMIC DNA]</scope>
    <source>
        <strain evidence="4">cv. Daliak</strain>
    </source>
</reference>
<keyword evidence="4" id="KW-1185">Reference proteome</keyword>
<evidence type="ECO:0000256" key="2">
    <source>
        <dbReference type="SAM" id="MobiDB-lite"/>
    </source>
</evidence>
<feature type="coiled-coil region" evidence="1">
    <location>
        <begin position="162"/>
        <end position="203"/>
    </location>
</feature>
<feature type="region of interest" description="Disordered" evidence="2">
    <location>
        <begin position="1"/>
        <end position="41"/>
    </location>
</feature>
<dbReference type="AlphaFoldDB" id="A0A2Z6PH61"/>
<sequence>MSTIAAKLRKSKNAQEKRQAAGLGSSSTTPPPPTPGGDNIENARGTVVIVNLEDAGRNFEHQARPPKVSRVDEVNASATGRAIMDDMGPEALKNELTDATMAAFKLMEISSYLNGRECMYLAERDATKGEVALVTQRLEKAKVNHAAYREKFKLQAGFVTKLGEKEAEAARLTTEKEELEGKIKDLTTEKETLEGKIKELESRTCSSVAAPDADELVVDPNVEYKGLTRAALVSRIFELEAQQLDIGRRSTMLVQLVELHECLACSQTGVEEIFFVLKSFLAALNILSRAGHSVGHVLSNDGARMECSLIERGRH</sequence>
<keyword evidence="1" id="KW-0175">Coiled coil</keyword>
<organism evidence="3 4">
    <name type="scientific">Trifolium subterraneum</name>
    <name type="common">Subterranean clover</name>
    <dbReference type="NCBI Taxonomy" id="3900"/>
    <lineage>
        <taxon>Eukaryota</taxon>
        <taxon>Viridiplantae</taxon>
        <taxon>Streptophyta</taxon>
        <taxon>Embryophyta</taxon>
        <taxon>Tracheophyta</taxon>
        <taxon>Spermatophyta</taxon>
        <taxon>Magnoliopsida</taxon>
        <taxon>eudicotyledons</taxon>
        <taxon>Gunneridae</taxon>
        <taxon>Pentapetalae</taxon>
        <taxon>rosids</taxon>
        <taxon>fabids</taxon>
        <taxon>Fabales</taxon>
        <taxon>Fabaceae</taxon>
        <taxon>Papilionoideae</taxon>
        <taxon>50 kb inversion clade</taxon>
        <taxon>NPAAA clade</taxon>
        <taxon>Hologalegina</taxon>
        <taxon>IRL clade</taxon>
        <taxon>Trifolieae</taxon>
        <taxon>Trifolium</taxon>
    </lineage>
</organism>
<evidence type="ECO:0000313" key="3">
    <source>
        <dbReference type="EMBL" id="GAU44889.1"/>
    </source>
</evidence>
<name>A0A2Z6PH61_TRISU</name>
<accession>A0A2Z6PH61</accession>
<dbReference type="Proteomes" id="UP000242715">
    <property type="component" value="Unassembled WGS sequence"/>
</dbReference>
<dbReference type="EMBL" id="DF974083">
    <property type="protein sequence ID" value="GAU44889.1"/>
    <property type="molecule type" value="Genomic_DNA"/>
</dbReference>